<feature type="compositionally biased region" description="Low complexity" evidence="6">
    <location>
        <begin position="488"/>
        <end position="501"/>
    </location>
</feature>
<evidence type="ECO:0000256" key="3">
    <source>
        <dbReference type="ARBA" id="ARBA00010707"/>
    </source>
</evidence>
<evidence type="ECO:0000256" key="4">
    <source>
        <dbReference type="ARBA" id="ARBA00021397"/>
    </source>
</evidence>
<name>A0AAN6YEF1_9PEZI</name>
<keyword evidence="8" id="KW-1185">Reference proteome</keyword>
<dbReference type="InterPro" id="IPR024758">
    <property type="entry name" value="Inp1"/>
</dbReference>
<dbReference type="Proteomes" id="UP001301769">
    <property type="component" value="Unassembled WGS sequence"/>
</dbReference>
<evidence type="ECO:0000256" key="1">
    <source>
        <dbReference type="ARBA" id="ARBA00003594"/>
    </source>
</evidence>
<feature type="compositionally biased region" description="Low complexity" evidence="6">
    <location>
        <begin position="429"/>
        <end position="439"/>
    </location>
</feature>
<evidence type="ECO:0000313" key="7">
    <source>
        <dbReference type="EMBL" id="KAK4216335.1"/>
    </source>
</evidence>
<dbReference type="GO" id="GO:0045033">
    <property type="term" value="P:peroxisome inheritance"/>
    <property type="evidence" value="ECO:0007669"/>
    <property type="project" value="InterPro"/>
</dbReference>
<reference evidence="7" key="2">
    <citation type="submission" date="2023-05" db="EMBL/GenBank/DDBJ databases">
        <authorList>
            <consortium name="Lawrence Berkeley National Laboratory"/>
            <person name="Steindorff A."/>
            <person name="Hensen N."/>
            <person name="Bonometti L."/>
            <person name="Westerberg I."/>
            <person name="Brannstrom I.O."/>
            <person name="Guillou S."/>
            <person name="Cros-Aarteil S."/>
            <person name="Calhoun S."/>
            <person name="Haridas S."/>
            <person name="Kuo A."/>
            <person name="Mondo S."/>
            <person name="Pangilinan J."/>
            <person name="Riley R."/>
            <person name="Labutti K."/>
            <person name="Andreopoulos B."/>
            <person name="Lipzen A."/>
            <person name="Chen C."/>
            <person name="Yanf M."/>
            <person name="Daum C."/>
            <person name="Ng V."/>
            <person name="Clum A."/>
            <person name="Ohm R."/>
            <person name="Martin F."/>
            <person name="Silar P."/>
            <person name="Natvig D."/>
            <person name="Lalanne C."/>
            <person name="Gautier V."/>
            <person name="Ament-Velasquez S.L."/>
            <person name="Kruys A."/>
            <person name="Hutchinson M.I."/>
            <person name="Powell A.J."/>
            <person name="Barry K."/>
            <person name="Miller A.N."/>
            <person name="Grigoriev I.V."/>
            <person name="Debuchy R."/>
            <person name="Gladieux P."/>
            <person name="Thoren M.H."/>
            <person name="Johannesson H."/>
        </authorList>
    </citation>
    <scope>NUCLEOTIDE SEQUENCE</scope>
    <source>
        <strain evidence="7">PSN293</strain>
    </source>
</reference>
<feature type="compositionally biased region" description="Polar residues" evidence="6">
    <location>
        <begin position="400"/>
        <end position="427"/>
    </location>
</feature>
<feature type="region of interest" description="Disordered" evidence="6">
    <location>
        <begin position="236"/>
        <end position="521"/>
    </location>
</feature>
<reference evidence="7" key="1">
    <citation type="journal article" date="2023" name="Mol. Phylogenet. Evol.">
        <title>Genome-scale phylogeny and comparative genomics of the fungal order Sordariales.</title>
        <authorList>
            <person name="Hensen N."/>
            <person name="Bonometti L."/>
            <person name="Westerberg I."/>
            <person name="Brannstrom I.O."/>
            <person name="Guillou S."/>
            <person name="Cros-Aarteil S."/>
            <person name="Calhoun S."/>
            <person name="Haridas S."/>
            <person name="Kuo A."/>
            <person name="Mondo S."/>
            <person name="Pangilinan J."/>
            <person name="Riley R."/>
            <person name="LaButti K."/>
            <person name="Andreopoulos B."/>
            <person name="Lipzen A."/>
            <person name="Chen C."/>
            <person name="Yan M."/>
            <person name="Daum C."/>
            <person name="Ng V."/>
            <person name="Clum A."/>
            <person name="Steindorff A."/>
            <person name="Ohm R.A."/>
            <person name="Martin F."/>
            <person name="Silar P."/>
            <person name="Natvig D.O."/>
            <person name="Lalanne C."/>
            <person name="Gautier V."/>
            <person name="Ament-Velasquez S.L."/>
            <person name="Kruys A."/>
            <person name="Hutchinson M.I."/>
            <person name="Powell A.J."/>
            <person name="Barry K."/>
            <person name="Miller A.N."/>
            <person name="Grigoriev I.V."/>
            <person name="Debuchy R."/>
            <person name="Gladieux P."/>
            <person name="Hiltunen Thoren M."/>
            <person name="Johannesson H."/>
        </authorList>
    </citation>
    <scope>NUCLEOTIDE SEQUENCE</scope>
    <source>
        <strain evidence="7">PSN293</strain>
    </source>
</reference>
<dbReference type="GO" id="GO:0005780">
    <property type="term" value="C:extrinsic component of intraperoxisomal membrane"/>
    <property type="evidence" value="ECO:0007669"/>
    <property type="project" value="InterPro"/>
</dbReference>
<protein>
    <recommendedName>
        <fullName evidence="4">Inheritance of peroxisomes protein 1</fullName>
    </recommendedName>
</protein>
<evidence type="ECO:0000256" key="2">
    <source>
        <dbReference type="ARBA" id="ARBA00004421"/>
    </source>
</evidence>
<proteinExistence type="inferred from homology"/>
<feature type="compositionally biased region" description="Polar residues" evidence="6">
    <location>
        <begin position="337"/>
        <end position="361"/>
    </location>
</feature>
<organism evidence="7 8">
    <name type="scientific">Rhypophila decipiens</name>
    <dbReference type="NCBI Taxonomy" id="261697"/>
    <lineage>
        <taxon>Eukaryota</taxon>
        <taxon>Fungi</taxon>
        <taxon>Dikarya</taxon>
        <taxon>Ascomycota</taxon>
        <taxon>Pezizomycotina</taxon>
        <taxon>Sordariomycetes</taxon>
        <taxon>Sordariomycetidae</taxon>
        <taxon>Sordariales</taxon>
        <taxon>Naviculisporaceae</taxon>
        <taxon>Rhypophila</taxon>
    </lineage>
</organism>
<gene>
    <name evidence="7" type="ORF">QBC37DRAFT_93691</name>
</gene>
<feature type="compositionally biased region" description="Basic and acidic residues" evidence="6">
    <location>
        <begin position="327"/>
        <end position="336"/>
    </location>
</feature>
<comment type="caution">
    <text evidence="7">The sequence shown here is derived from an EMBL/GenBank/DDBJ whole genome shotgun (WGS) entry which is preliminary data.</text>
</comment>
<feature type="region of interest" description="Disordered" evidence="6">
    <location>
        <begin position="613"/>
        <end position="677"/>
    </location>
</feature>
<feature type="compositionally biased region" description="Polar residues" evidence="6">
    <location>
        <begin position="259"/>
        <end position="269"/>
    </location>
</feature>
<feature type="compositionally biased region" description="Polar residues" evidence="6">
    <location>
        <begin position="459"/>
        <end position="473"/>
    </location>
</feature>
<feature type="compositionally biased region" description="Basic and acidic residues" evidence="6">
    <location>
        <begin position="645"/>
        <end position="669"/>
    </location>
</feature>
<comment type="subcellular location">
    <subcellularLocation>
        <location evidence="2">Peroxisome membrane</location>
        <topology evidence="2">Peripheral membrane protein</topology>
    </subcellularLocation>
</comment>
<feature type="compositionally biased region" description="Low complexity" evidence="6">
    <location>
        <begin position="19"/>
        <end position="39"/>
    </location>
</feature>
<sequence>MESSRASGPSFPPFPPPRRVFTAPTYSSSSQPATSSQSSNGGVETLYDHPSVKIVAFTAGSRHFSVGSGLSQPPDVAPGSLSWSSQLERTIAVGQFRIYRAPGSVAFLNCGSALQPILPKSQAWCVDESSSKFILQIRRPQYWRIEVPVANDEDIRRAQLLRQVFDTILQFEKTECPFMRSFTVALPERPQTPVKKRPWTPAQRPFLPALPPTPDHTPVELAKVRRDVPKLEPIVIPETQELSFDSGKASDQDEDAQVSPKTVPSLTGASSSDAESESNEHEIQSPADADDESQALSKPLKLGATFPALRSVTAPPQLTLHASPPSKVREEGRSEPQRNVSRSQSPTDSQRSFHSVKSWTASSLPPSPPLSNPASPLGLSCPTEVAGGALDQEDPPELVSISNGSPTWSAGPNSECDSSVTAPSSINDAAEASSASSETVVEEDRPKTPDPTEEAPVDTCSSAVSSSPLSETASEVICPRPSIRRRGTTSSSISPSRRALSPLPPAANLFAPRKPPLRSQPSMSKLAVVRRLPMAIIQTTCEILMSPPSHLINLMLNVAARITAGEWRGFVFGTDEYGEQIPVHWDWSDDEDSARSLAYPGLRKNSLGWLPSTSQKMAGTFPESDDEESDHYESEMTRTVSNELFKSKEIDRMGDHLHEPPSPKTRLDNTSESLGVD</sequence>
<evidence type="ECO:0000256" key="6">
    <source>
        <dbReference type="SAM" id="MobiDB-lite"/>
    </source>
</evidence>
<keyword evidence="5" id="KW-0472">Membrane</keyword>
<feature type="region of interest" description="Disordered" evidence="6">
    <location>
        <begin position="1"/>
        <end position="42"/>
    </location>
</feature>
<feature type="region of interest" description="Disordered" evidence="6">
    <location>
        <begin position="190"/>
        <end position="219"/>
    </location>
</feature>
<dbReference type="Pfam" id="PF12634">
    <property type="entry name" value="Inp1"/>
    <property type="match status" value="1"/>
</dbReference>
<evidence type="ECO:0000256" key="5">
    <source>
        <dbReference type="ARBA" id="ARBA00023136"/>
    </source>
</evidence>
<comment type="function">
    <text evidence="1">Required for peroxisome inheritance.</text>
</comment>
<dbReference type="EMBL" id="MU858069">
    <property type="protein sequence ID" value="KAK4216335.1"/>
    <property type="molecule type" value="Genomic_DNA"/>
</dbReference>
<comment type="similarity">
    <text evidence="3">Belongs to the INP1 family.</text>
</comment>
<dbReference type="AlphaFoldDB" id="A0AAN6YEF1"/>
<accession>A0AAN6YEF1</accession>
<evidence type="ECO:0000313" key="8">
    <source>
        <dbReference type="Proteomes" id="UP001301769"/>
    </source>
</evidence>